<organism evidence="9 10">
    <name type="scientific">Sphaerotilus natans subsp. natans DSM 6575</name>
    <dbReference type="NCBI Taxonomy" id="1286631"/>
    <lineage>
        <taxon>Bacteria</taxon>
        <taxon>Pseudomonadati</taxon>
        <taxon>Pseudomonadota</taxon>
        <taxon>Betaproteobacteria</taxon>
        <taxon>Burkholderiales</taxon>
        <taxon>Sphaerotilaceae</taxon>
        <taxon>Sphaerotilus</taxon>
    </lineage>
</organism>
<feature type="transmembrane region" description="Helical" evidence="7">
    <location>
        <begin position="290"/>
        <end position="306"/>
    </location>
</feature>
<feature type="region of interest" description="Disordered" evidence="8">
    <location>
        <begin position="336"/>
        <end position="360"/>
    </location>
</feature>
<evidence type="ECO:0000256" key="5">
    <source>
        <dbReference type="ARBA" id="ARBA00022989"/>
    </source>
</evidence>
<evidence type="ECO:0000256" key="7">
    <source>
        <dbReference type="RuleBase" id="RU364093"/>
    </source>
</evidence>
<feature type="transmembrane region" description="Helical" evidence="7">
    <location>
        <begin position="118"/>
        <end position="141"/>
    </location>
</feature>
<feature type="transmembrane region" description="Helical" evidence="7">
    <location>
        <begin position="74"/>
        <end position="98"/>
    </location>
</feature>
<dbReference type="GO" id="GO:0005886">
    <property type="term" value="C:plasma membrane"/>
    <property type="evidence" value="ECO:0007669"/>
    <property type="project" value="UniProtKB-SubCell"/>
</dbReference>
<dbReference type="Gene3D" id="1.10.8.540">
    <property type="entry name" value="FHIPEP family, domain 3"/>
    <property type="match status" value="1"/>
</dbReference>
<comment type="similarity">
    <text evidence="2 7">Belongs to the FHIPEP (flagella/HR/invasion proteins export pore) family.</text>
</comment>
<feature type="transmembrane region" description="Helical" evidence="7">
    <location>
        <begin position="210"/>
        <end position="231"/>
    </location>
</feature>
<keyword evidence="7" id="KW-1006">Bacterial flagellum protein export</keyword>
<dbReference type="GO" id="GO:0044780">
    <property type="term" value="P:bacterial-type flagellum assembly"/>
    <property type="evidence" value="ECO:0007669"/>
    <property type="project" value="InterPro"/>
</dbReference>
<comment type="caution">
    <text evidence="9">The sequence shown here is derived from an EMBL/GenBank/DDBJ whole genome shotgun (WGS) entry which is preliminary data.</text>
</comment>
<dbReference type="InterPro" id="IPR025505">
    <property type="entry name" value="FHIPEP_CS"/>
</dbReference>
<dbReference type="InterPro" id="IPR042196">
    <property type="entry name" value="FHIPEP_4"/>
</dbReference>
<dbReference type="Gene3D" id="3.40.50.12790">
    <property type="entry name" value="FHIPEP family, domain 4"/>
    <property type="match status" value="1"/>
</dbReference>
<keyword evidence="9" id="KW-0969">Cilium</keyword>
<comment type="subcellular location">
    <subcellularLocation>
        <location evidence="1 7">Cell membrane</location>
        <topology evidence="1 7">Multi-pass membrane protein</topology>
    </subcellularLocation>
</comment>
<feature type="transmembrane region" description="Helical" evidence="7">
    <location>
        <begin position="12"/>
        <end position="37"/>
    </location>
</feature>
<reference evidence="9 10" key="1">
    <citation type="journal article" date="2014" name="FEMS Microbiol. Ecol.">
        <title>Sphaerotilus natans encrusted with nanoball-shaped Fe(III) oxide minerals formed by nitrate-reducing mixotrophic Fe(II) oxidation.</title>
        <authorList>
            <person name="Park S."/>
            <person name="Kim D.H."/>
            <person name="Lee J.H."/>
            <person name="Hur H.G."/>
        </authorList>
    </citation>
    <scope>NUCLEOTIDE SEQUENCE [LARGE SCALE GENOMIC DNA]</scope>
    <source>
        <strain evidence="9 10">DSM 6575</strain>
    </source>
</reference>
<protein>
    <recommendedName>
        <fullName evidence="7">Flagellar biosynthesis protein FlhA</fullName>
    </recommendedName>
</protein>
<keyword evidence="9" id="KW-0282">Flagellum</keyword>
<keyword evidence="7" id="KW-0813">Transport</keyword>
<dbReference type="eggNOG" id="COG1298">
    <property type="taxonomic scope" value="Bacteria"/>
</dbReference>
<accession>A0A059KK59</accession>
<dbReference type="STRING" id="34103.SAMN05421778_10338"/>
<keyword evidence="9" id="KW-0966">Cell projection</keyword>
<feature type="transmembrane region" description="Helical" evidence="7">
    <location>
        <begin position="43"/>
        <end position="67"/>
    </location>
</feature>
<dbReference type="PANTHER" id="PTHR30161">
    <property type="entry name" value="FLAGELLAR EXPORT PROTEIN, MEMBRANE FLHA SUBUNIT-RELATED"/>
    <property type="match status" value="1"/>
</dbReference>
<keyword evidence="6 7" id="KW-0472">Membrane</keyword>
<dbReference type="PRINTS" id="PR00949">
    <property type="entry name" value="TYPE3IMAPROT"/>
</dbReference>
<proteinExistence type="inferred from homology"/>
<comment type="function">
    <text evidence="7">Required for formation of the rod structure of the flagellar apparatus. Together with FliI and FliH, may constitute the export apparatus of flagellin.</text>
</comment>
<evidence type="ECO:0000313" key="9">
    <source>
        <dbReference type="EMBL" id="KDB51846.1"/>
    </source>
</evidence>
<keyword evidence="7" id="KW-1005">Bacterial flagellum biogenesis</keyword>
<keyword evidence="7" id="KW-0653">Protein transport</keyword>
<dbReference type="InterPro" id="IPR042194">
    <property type="entry name" value="FHIPEP_1"/>
</dbReference>
<keyword evidence="3 7" id="KW-1003">Cell membrane</keyword>
<evidence type="ECO:0000313" key="10">
    <source>
        <dbReference type="Proteomes" id="UP000026714"/>
    </source>
</evidence>
<keyword evidence="4 7" id="KW-0812">Transmembrane</keyword>
<dbReference type="InterPro" id="IPR001712">
    <property type="entry name" value="T3SS_FHIPEP"/>
</dbReference>
<dbReference type="Pfam" id="PF00771">
    <property type="entry name" value="FHIPEP"/>
    <property type="match status" value="1"/>
</dbReference>
<dbReference type="PIRSF" id="PIRSF005419">
    <property type="entry name" value="FlhA"/>
    <property type="match status" value="1"/>
</dbReference>
<dbReference type="PATRIC" id="fig|1286631.3.peg.2522"/>
<keyword evidence="10" id="KW-1185">Reference proteome</keyword>
<dbReference type="InterPro" id="IPR006301">
    <property type="entry name" value="FlhA"/>
</dbReference>
<dbReference type="NCBIfam" id="TIGR01398">
    <property type="entry name" value="FlhA"/>
    <property type="match status" value="1"/>
</dbReference>
<dbReference type="PROSITE" id="PS00994">
    <property type="entry name" value="FHIPEP"/>
    <property type="match status" value="1"/>
</dbReference>
<evidence type="ECO:0000256" key="3">
    <source>
        <dbReference type="ARBA" id="ARBA00022475"/>
    </source>
</evidence>
<evidence type="ECO:0000256" key="2">
    <source>
        <dbReference type="ARBA" id="ARBA00008835"/>
    </source>
</evidence>
<dbReference type="GO" id="GO:0009306">
    <property type="term" value="P:protein secretion"/>
    <property type="evidence" value="ECO:0007669"/>
    <property type="project" value="InterPro"/>
</dbReference>
<dbReference type="Gene3D" id="3.40.30.60">
    <property type="entry name" value="FHIPEP family, domain 1"/>
    <property type="match status" value="1"/>
</dbReference>
<feature type="transmembrane region" description="Helical" evidence="7">
    <location>
        <begin position="243"/>
        <end position="269"/>
    </location>
</feature>
<dbReference type="Proteomes" id="UP000026714">
    <property type="component" value="Unassembled WGS sequence"/>
</dbReference>
<dbReference type="EMBL" id="AZRA01000066">
    <property type="protein sequence ID" value="KDB51846.1"/>
    <property type="molecule type" value="Genomic_DNA"/>
</dbReference>
<evidence type="ECO:0000256" key="4">
    <source>
        <dbReference type="ARBA" id="ARBA00022692"/>
    </source>
</evidence>
<dbReference type="InterPro" id="IPR042193">
    <property type="entry name" value="FHIPEP_3"/>
</dbReference>
<dbReference type="AlphaFoldDB" id="A0A059KK59"/>
<dbReference type="RefSeq" id="WP_037482642.1">
    <property type="nucleotide sequence ID" value="NZ_AZRA01000066.1"/>
</dbReference>
<evidence type="ECO:0000256" key="1">
    <source>
        <dbReference type="ARBA" id="ARBA00004651"/>
    </source>
</evidence>
<dbReference type="PANTHER" id="PTHR30161:SF1">
    <property type="entry name" value="FLAGELLAR BIOSYNTHESIS PROTEIN FLHA-RELATED"/>
    <property type="match status" value="1"/>
</dbReference>
<evidence type="ECO:0000256" key="6">
    <source>
        <dbReference type="ARBA" id="ARBA00023136"/>
    </source>
</evidence>
<keyword evidence="5 7" id="KW-1133">Transmembrane helix</keyword>
<name>A0A059KK59_9BURK</name>
<sequence>MNAQILQLKRLFGAPDAALLSGLAAPLLIIMVLMMMVLPLPPLLLDLLFTFNIATALMVMVVASYMVRPLDFAAFPAVLLLTTLLRLSLNVASSRVVLMEGHNGPGAAGAVIEAFGHFLIGGNFAVGLIVFAILVVINFIVVTKGAERIAEVGARFTLDAMPGKQMAIDADLGAGLIDEKEAKRRRLEVGNEAEFFGSMDGASKFVRGDAIAGILILFINIIGGFVIGVAQHGLSASQAANSYIILAVGDALVAQIPGLLISVAAAMVVSRVGKEEAVGSQIAGQMFRSPQSVGMVAAVIGLLGLVPGMPHLVFLGSAAGLGWLAHHLARKAERKAAEPSEAEVAAQARPQPGEEASWDDLQPVDALGMEVGYRLIALVDKERGGDLLARIRGVRRKFAQEVGFLPPVVHVRDNLELKPSMYRLTLRGAVIGEGEAYPGMFLAINPGHVQIPLNGQSGTDPAFGLPAIWIDERQRETAQMAGYTVVDCSTVVATHLSHLMQQHAARLLGRAETQALVDHVTKLAPKLIEDVVPKMIGIAPLQKILQMLLEEGVHIRDMRSIIETLAEHASAGVTDPHELTRRLRVALAPAVVQQIYGTVRELDVIALEPELERLLTQALISANGPALDPGVAEQLTRGAIDAARRQEDLGQPACLLVPDPLRPSLARLLRRAAPRLKVLAHSEIPDTHSIRIGSIIGAHS</sequence>
<evidence type="ECO:0000256" key="8">
    <source>
        <dbReference type="SAM" id="MobiDB-lite"/>
    </source>
</evidence>
<gene>
    <name evidence="7" type="primary">flhA</name>
    <name evidence="9" type="ORF">X805_25750</name>
</gene>